<dbReference type="KEGG" id="qlo:115972228"/>
<feature type="domain" description="Pectinesterase inhibitor" evidence="5">
    <location>
        <begin position="29"/>
        <end position="182"/>
    </location>
</feature>
<reference evidence="6 7" key="1">
    <citation type="journal article" date="2016" name="G3 (Bethesda)">
        <title>First Draft Assembly and Annotation of the Genome of a California Endemic Oak Quercus lobata Nee (Fagaceae).</title>
        <authorList>
            <person name="Sork V.L."/>
            <person name="Fitz-Gibbon S.T."/>
            <person name="Puiu D."/>
            <person name="Crepeau M."/>
            <person name="Gugger P.F."/>
            <person name="Sherman R."/>
            <person name="Stevens K."/>
            <person name="Langley C.H."/>
            <person name="Pellegrini M."/>
            <person name="Salzberg S.L."/>
        </authorList>
    </citation>
    <scope>NUCLEOTIDE SEQUENCE [LARGE SCALE GENOMIC DNA]</scope>
    <source>
        <strain evidence="6 7">cv. SW786</strain>
    </source>
</reference>
<dbReference type="InterPro" id="IPR035513">
    <property type="entry name" value="Invertase/methylesterase_inhib"/>
</dbReference>
<gene>
    <name evidence="6" type="primary">LOC115972228</name>
</gene>
<dbReference type="GO" id="GO:0004857">
    <property type="term" value="F:enzyme inhibitor activity"/>
    <property type="evidence" value="ECO:0007669"/>
    <property type="project" value="InterPro"/>
</dbReference>
<evidence type="ECO:0000256" key="4">
    <source>
        <dbReference type="SAM" id="SignalP"/>
    </source>
</evidence>
<dbReference type="AlphaFoldDB" id="A0A7N2N269"/>
<dbReference type="Gramene" id="QL12p007390:mrna">
    <property type="protein sequence ID" value="QL12p007390:mrna:CDS:1"/>
    <property type="gene ID" value="QL12p007390"/>
</dbReference>
<name>A0A7N2N269_QUELO</name>
<dbReference type="OMA" id="AWTIVNS"/>
<accession>A0A7N2N269</accession>
<evidence type="ECO:0000256" key="1">
    <source>
        <dbReference type="ARBA" id="ARBA00022729"/>
    </source>
</evidence>
<keyword evidence="1 4" id="KW-0732">Signal</keyword>
<keyword evidence="2" id="KW-1015">Disulfide bond</keyword>
<dbReference type="InterPro" id="IPR006501">
    <property type="entry name" value="Pectinesterase_inhib_dom"/>
</dbReference>
<dbReference type="CDD" id="cd15795">
    <property type="entry name" value="PMEI-Pla_a_1_like"/>
    <property type="match status" value="1"/>
</dbReference>
<dbReference type="NCBIfam" id="TIGR01614">
    <property type="entry name" value="PME_inhib"/>
    <property type="match status" value="1"/>
</dbReference>
<proteinExistence type="inferred from homology"/>
<feature type="chain" id="PRO_5029653302" description="Pectinesterase inhibitor domain-containing protein" evidence="4">
    <location>
        <begin position="24"/>
        <end position="192"/>
    </location>
</feature>
<dbReference type="Gene3D" id="1.20.140.40">
    <property type="entry name" value="Invertase/pectin methylesterase inhibitor family protein"/>
    <property type="match status" value="1"/>
</dbReference>
<dbReference type="InterPro" id="IPR034088">
    <property type="entry name" value="Pla_a_1-like"/>
</dbReference>
<dbReference type="SMART" id="SM00856">
    <property type="entry name" value="PMEI"/>
    <property type="match status" value="1"/>
</dbReference>
<dbReference type="SUPFAM" id="SSF101148">
    <property type="entry name" value="Plant invertase/pectin methylesterase inhibitor"/>
    <property type="match status" value="1"/>
</dbReference>
<dbReference type="FunCoup" id="A0A7N2N269">
    <property type="interactions" value="25"/>
</dbReference>
<dbReference type="FunFam" id="1.20.140.40:FF:000002">
    <property type="entry name" value="Putative invertase inhibitor"/>
    <property type="match status" value="1"/>
</dbReference>
<evidence type="ECO:0000256" key="2">
    <source>
        <dbReference type="ARBA" id="ARBA00023157"/>
    </source>
</evidence>
<evidence type="ECO:0000313" key="7">
    <source>
        <dbReference type="Proteomes" id="UP000594261"/>
    </source>
</evidence>
<dbReference type="OrthoDB" id="1902988at2759"/>
<dbReference type="PANTHER" id="PTHR35357:SF17">
    <property type="entry name" value="PECTINESTERASE INHIBITOR 12"/>
    <property type="match status" value="1"/>
</dbReference>
<dbReference type="RefSeq" id="XP_030948300.1">
    <property type="nucleotide sequence ID" value="XM_031092440.1"/>
</dbReference>
<protein>
    <recommendedName>
        <fullName evidence="5">Pectinesterase inhibitor domain-containing protein</fullName>
    </recommendedName>
</protein>
<keyword evidence="7" id="KW-1185">Reference proteome</keyword>
<dbReference type="PANTHER" id="PTHR35357">
    <property type="entry name" value="OS02G0537100 PROTEIN"/>
    <property type="match status" value="1"/>
</dbReference>
<comment type="similarity">
    <text evidence="3">Belongs to the PMEI family.</text>
</comment>
<sequence length="192" mass="20981">MRHFSYFLSFCLFNFLVIPHGKSSNTSAVCVDIINQTCKTCADESASFNYNFCLTSLQTVPVSHATNLQGLALVAMELALQNASNTVSSIKELLTNTTSFDPFAFACLEDCMELYLGAVLTIVDSVGAFLSEHYINAKLWLSLVVESATTCEEGFAEKKGEVSPLTKKNHDLIQLCNTALCIIHLLTHAIPS</sequence>
<feature type="signal peptide" evidence="4">
    <location>
        <begin position="1"/>
        <end position="23"/>
    </location>
</feature>
<dbReference type="GO" id="GO:0005576">
    <property type="term" value="C:extracellular region"/>
    <property type="evidence" value="ECO:0007669"/>
    <property type="project" value="UniProtKB-ARBA"/>
</dbReference>
<dbReference type="GeneID" id="115972228"/>
<evidence type="ECO:0000259" key="5">
    <source>
        <dbReference type="SMART" id="SM00856"/>
    </source>
</evidence>
<organism evidence="6 7">
    <name type="scientific">Quercus lobata</name>
    <name type="common">Valley oak</name>
    <dbReference type="NCBI Taxonomy" id="97700"/>
    <lineage>
        <taxon>Eukaryota</taxon>
        <taxon>Viridiplantae</taxon>
        <taxon>Streptophyta</taxon>
        <taxon>Embryophyta</taxon>
        <taxon>Tracheophyta</taxon>
        <taxon>Spermatophyta</taxon>
        <taxon>Magnoliopsida</taxon>
        <taxon>eudicotyledons</taxon>
        <taxon>Gunneridae</taxon>
        <taxon>Pentapetalae</taxon>
        <taxon>rosids</taxon>
        <taxon>fabids</taxon>
        <taxon>Fagales</taxon>
        <taxon>Fagaceae</taxon>
        <taxon>Quercus</taxon>
    </lineage>
</organism>
<dbReference type="Proteomes" id="UP000594261">
    <property type="component" value="Chromosome 12"/>
</dbReference>
<dbReference type="Pfam" id="PF04043">
    <property type="entry name" value="PMEI"/>
    <property type="match status" value="1"/>
</dbReference>
<evidence type="ECO:0000313" key="6">
    <source>
        <dbReference type="EnsemblPlants" id="QL12p007390:mrna:CDS:1"/>
    </source>
</evidence>
<dbReference type="InParanoid" id="A0A7N2N269"/>
<dbReference type="EnsemblPlants" id="QL12p007390:mrna">
    <property type="protein sequence ID" value="QL12p007390:mrna:CDS:1"/>
    <property type="gene ID" value="QL12p007390"/>
</dbReference>
<evidence type="ECO:0000256" key="3">
    <source>
        <dbReference type="ARBA" id="ARBA00038471"/>
    </source>
</evidence>
<dbReference type="EMBL" id="LRBV02000012">
    <property type="status" value="NOT_ANNOTATED_CDS"/>
    <property type="molecule type" value="Genomic_DNA"/>
</dbReference>
<reference evidence="6" key="2">
    <citation type="submission" date="2021-01" db="UniProtKB">
        <authorList>
            <consortium name="EnsemblPlants"/>
        </authorList>
    </citation>
    <scope>IDENTIFICATION</scope>
</reference>